<evidence type="ECO:0000313" key="3">
    <source>
        <dbReference type="Proteomes" id="UP000279457"/>
    </source>
</evidence>
<sequence>MKSNLIRCISVFLGILIASSLLSGAKVIFLNWYAFPEALSKFFVMLLCFFGVIKIVELIFLVFLKKDL</sequence>
<dbReference type="EMBL" id="RHHM01000022">
    <property type="protein sequence ID" value="RQM36466.1"/>
    <property type="molecule type" value="Genomic_DNA"/>
</dbReference>
<organism evidence="2 3">
    <name type="scientific">Erwinia psidii</name>
    <dbReference type="NCBI Taxonomy" id="69224"/>
    <lineage>
        <taxon>Bacteria</taxon>
        <taxon>Pseudomonadati</taxon>
        <taxon>Pseudomonadota</taxon>
        <taxon>Gammaproteobacteria</taxon>
        <taxon>Enterobacterales</taxon>
        <taxon>Erwiniaceae</taxon>
        <taxon>Erwinia</taxon>
    </lineage>
</organism>
<protein>
    <submittedName>
        <fullName evidence="2">Uncharacterized protein</fullName>
    </submittedName>
</protein>
<name>A0A3N6SFZ5_9GAMM</name>
<feature type="transmembrane region" description="Helical" evidence="1">
    <location>
        <begin position="40"/>
        <end position="64"/>
    </location>
</feature>
<reference evidence="2 3" key="1">
    <citation type="submission" date="2018-10" db="EMBL/GenBank/DDBJ databases">
        <title>Draft genome sequence for the type isolate of Erwinia psidii, agent causal of bacterial blight in guava (Psidium guajava) and wilt and die-back of Eucalyptus spp.</title>
        <authorList>
            <person name="Hermenegildo P.S."/>
            <person name="Santos S.A."/>
            <person name="Guimaraes L.M.S."/>
            <person name="Vidigal P.M.P."/>
            <person name="Pereira I.C."/>
            <person name="Badel J.L."/>
            <person name="Alfenas-Zerbini P."/>
            <person name="Ferreira M.A.S.V."/>
            <person name="Alfenas A.C."/>
        </authorList>
    </citation>
    <scope>NUCLEOTIDE SEQUENCE [LARGE SCALE GENOMIC DNA]</scope>
    <source>
        <strain evidence="2 3">IBSBF 435</strain>
    </source>
</reference>
<dbReference type="AlphaFoldDB" id="A0A3N6SFZ5"/>
<evidence type="ECO:0000256" key="1">
    <source>
        <dbReference type="SAM" id="Phobius"/>
    </source>
</evidence>
<proteinExistence type="predicted"/>
<keyword evidence="1" id="KW-0812">Transmembrane</keyword>
<keyword evidence="1" id="KW-1133">Transmembrane helix</keyword>
<evidence type="ECO:0000313" key="2">
    <source>
        <dbReference type="EMBL" id="RQM36466.1"/>
    </source>
</evidence>
<keyword evidence="3" id="KW-1185">Reference proteome</keyword>
<gene>
    <name evidence="2" type="ORF">EB241_20215</name>
</gene>
<accession>A0A3N6SFZ5</accession>
<comment type="caution">
    <text evidence="2">The sequence shown here is derived from an EMBL/GenBank/DDBJ whole genome shotgun (WGS) entry which is preliminary data.</text>
</comment>
<keyword evidence="1" id="KW-0472">Membrane</keyword>
<dbReference type="Proteomes" id="UP000279457">
    <property type="component" value="Unassembled WGS sequence"/>
</dbReference>